<comment type="caution">
    <text evidence="1">The sequence shown here is derived from an EMBL/GenBank/DDBJ whole genome shotgun (WGS) entry which is preliminary data.</text>
</comment>
<evidence type="ECO:0000313" key="2">
    <source>
        <dbReference type="Proteomes" id="UP001168990"/>
    </source>
</evidence>
<dbReference type="EMBL" id="JAQQBS010001425">
    <property type="protein sequence ID" value="KAK0157287.1"/>
    <property type="molecule type" value="Genomic_DNA"/>
</dbReference>
<keyword evidence="2" id="KW-1185">Reference proteome</keyword>
<dbReference type="Proteomes" id="UP001168990">
    <property type="component" value="Unassembled WGS sequence"/>
</dbReference>
<proteinExistence type="predicted"/>
<organism evidence="1 2">
    <name type="scientific">Microctonus aethiopoides</name>
    <dbReference type="NCBI Taxonomy" id="144406"/>
    <lineage>
        <taxon>Eukaryota</taxon>
        <taxon>Metazoa</taxon>
        <taxon>Ecdysozoa</taxon>
        <taxon>Arthropoda</taxon>
        <taxon>Hexapoda</taxon>
        <taxon>Insecta</taxon>
        <taxon>Pterygota</taxon>
        <taxon>Neoptera</taxon>
        <taxon>Endopterygota</taxon>
        <taxon>Hymenoptera</taxon>
        <taxon>Apocrita</taxon>
        <taxon>Ichneumonoidea</taxon>
        <taxon>Braconidae</taxon>
        <taxon>Euphorinae</taxon>
        <taxon>Microctonus</taxon>
    </lineage>
</organism>
<sequence length="287" mass="33246">MTENGVTYEVLRSGMTKIVACNLVPNIIKRMKVMNARKKQFNLDTLFDETAEGSSDEIDAEQENLQPLVRQNAFCTKNGMEMELLDVGKILKADSIKGAIIAEMSRHKLLTPHQRAVVTDIVVREAMKCCPRLNNEDFMRIENKIRSYFEAEPPGLYYKPPEKQTKFQKSKASGGLVPIKYRNLVAIKNKLKKSLEEPNANIETTNRGNDDEINEVKCRLFHNIEPWDEVMQYWMKCKDLRRHELKEKRLSALVEKVTRNSGQKHFPASFWAVELPRIWSPEYGRIM</sequence>
<accession>A0AA39C3Q4</accession>
<gene>
    <name evidence="1" type="ORF">PV328_011045</name>
</gene>
<dbReference type="AlphaFoldDB" id="A0AA39C3Q4"/>
<name>A0AA39C3Q4_9HYME</name>
<reference evidence="1" key="1">
    <citation type="journal article" date="2023" name="bioRxiv">
        <title>Scaffold-level genome assemblies of two parasitoid biocontrol wasps reveal the parthenogenesis mechanism and an associated novel virus.</title>
        <authorList>
            <person name="Inwood S."/>
            <person name="Skelly J."/>
            <person name="Guhlin J."/>
            <person name="Harrop T."/>
            <person name="Goldson S."/>
            <person name="Dearden P."/>
        </authorList>
    </citation>
    <scope>NUCLEOTIDE SEQUENCE</scope>
    <source>
        <strain evidence="1">Irish</strain>
        <tissue evidence="1">Whole body</tissue>
    </source>
</reference>
<protein>
    <submittedName>
        <fullName evidence="1">Uncharacterized protein</fullName>
    </submittedName>
</protein>
<reference evidence="1" key="2">
    <citation type="submission" date="2023-03" db="EMBL/GenBank/DDBJ databases">
        <authorList>
            <person name="Inwood S.N."/>
            <person name="Skelly J.G."/>
            <person name="Guhlin J."/>
            <person name="Harrop T.W.R."/>
            <person name="Goldson S.G."/>
            <person name="Dearden P.K."/>
        </authorList>
    </citation>
    <scope>NUCLEOTIDE SEQUENCE</scope>
    <source>
        <strain evidence="1">Irish</strain>
        <tissue evidence="1">Whole body</tissue>
    </source>
</reference>
<evidence type="ECO:0000313" key="1">
    <source>
        <dbReference type="EMBL" id="KAK0157287.1"/>
    </source>
</evidence>